<dbReference type="SUPFAM" id="SSF81301">
    <property type="entry name" value="Nucleotidyltransferase"/>
    <property type="match status" value="1"/>
</dbReference>
<organism evidence="2">
    <name type="scientific">marine sediment metagenome</name>
    <dbReference type="NCBI Taxonomy" id="412755"/>
    <lineage>
        <taxon>unclassified sequences</taxon>
        <taxon>metagenomes</taxon>
        <taxon>ecological metagenomes</taxon>
    </lineage>
</organism>
<gene>
    <name evidence="2" type="ORF">S03H2_41671</name>
</gene>
<evidence type="ECO:0000259" key="1">
    <source>
        <dbReference type="Pfam" id="PF14791"/>
    </source>
</evidence>
<dbReference type="Gene3D" id="3.30.460.10">
    <property type="entry name" value="Beta Polymerase, domain 2"/>
    <property type="match status" value="1"/>
</dbReference>
<comment type="caution">
    <text evidence="2">The sequence shown here is derived from an EMBL/GenBank/DDBJ whole genome shotgun (WGS) entry which is preliminary data.</text>
</comment>
<name>X1HQS8_9ZZZZ</name>
<proteinExistence type="predicted"/>
<feature type="domain" description="DNA polymerase beta thumb" evidence="1">
    <location>
        <begin position="104"/>
        <end position="162"/>
    </location>
</feature>
<evidence type="ECO:0000313" key="2">
    <source>
        <dbReference type="EMBL" id="GAH71842.1"/>
    </source>
</evidence>
<dbReference type="EMBL" id="BARU01025898">
    <property type="protein sequence ID" value="GAH71842.1"/>
    <property type="molecule type" value="Genomic_DNA"/>
</dbReference>
<reference evidence="2" key="1">
    <citation type="journal article" date="2014" name="Front. Microbiol.">
        <title>High frequency of phylogenetically diverse reductive dehalogenase-homologous genes in deep subseafloor sedimentary metagenomes.</title>
        <authorList>
            <person name="Kawai M."/>
            <person name="Futagami T."/>
            <person name="Toyoda A."/>
            <person name="Takaki Y."/>
            <person name="Nishi S."/>
            <person name="Hori S."/>
            <person name="Arai W."/>
            <person name="Tsubouchi T."/>
            <person name="Morono Y."/>
            <person name="Uchiyama I."/>
            <person name="Ito T."/>
            <person name="Fujiyama A."/>
            <person name="Inagaki F."/>
            <person name="Takami H."/>
        </authorList>
    </citation>
    <scope>NUCLEOTIDE SEQUENCE</scope>
    <source>
        <strain evidence="2">Expedition CK06-06</strain>
    </source>
</reference>
<accession>X1HQS8</accession>
<dbReference type="Pfam" id="PF14791">
    <property type="entry name" value="DNA_pol_B_thumb"/>
    <property type="match status" value="1"/>
</dbReference>
<sequence>MNLIRAEAKAKYLIKEFGPFTDQIEIVGNIRRRKQAIEKIVILLAPKGALLFKLMAKFSEWGCEDGMRAASKKVILLKDELEEIRAEFYFTTPEKWPIMLFLKTGGNKSIQRIATLCSNKKWELSVSDATIFDENGKKLLIEKEEDISKLLGIPYITPDWRE</sequence>
<protein>
    <recommendedName>
        <fullName evidence="1">DNA polymerase beta thumb domain-containing protein</fullName>
    </recommendedName>
</protein>
<dbReference type="AlphaFoldDB" id="X1HQS8"/>
<dbReference type="InterPro" id="IPR029398">
    <property type="entry name" value="PolB_thumb"/>
</dbReference>
<dbReference type="InterPro" id="IPR043519">
    <property type="entry name" value="NT_sf"/>
</dbReference>